<dbReference type="InterPro" id="IPR023331">
    <property type="entry name" value="Rhabdovirus_ncapsid_C"/>
</dbReference>
<accession>A0AAE1D1A3</accession>
<dbReference type="GO" id="GO:1990904">
    <property type="term" value="C:ribonucleoprotein complex"/>
    <property type="evidence" value="ECO:0007669"/>
    <property type="project" value="UniProtKB-KW"/>
</dbReference>
<evidence type="ECO:0000256" key="6">
    <source>
        <dbReference type="SAM" id="MobiDB-lite"/>
    </source>
</evidence>
<keyword evidence="3" id="KW-0694">RNA-binding</keyword>
<name>A0AAE1D1A3_9GAST</name>
<gene>
    <name evidence="8" type="ORF">RRG08_051167</name>
</gene>
<protein>
    <recommendedName>
        <fullName evidence="7">Rhabdovirus nucleocapsid domain-containing protein</fullName>
    </recommendedName>
</protein>
<dbReference type="Gene3D" id="1.10.3570.10">
    <property type="entry name" value="Rhabdovirus nucleocapsid protein like domain"/>
    <property type="match status" value="1"/>
</dbReference>
<feature type="region of interest" description="Disordered" evidence="6">
    <location>
        <begin position="282"/>
        <end position="314"/>
    </location>
</feature>
<dbReference type="Pfam" id="PF00945">
    <property type="entry name" value="Rhabdo_ncap"/>
    <property type="match status" value="1"/>
</dbReference>
<keyword evidence="9" id="KW-1185">Reference proteome</keyword>
<feature type="compositionally biased region" description="Acidic residues" evidence="6">
    <location>
        <begin position="282"/>
        <end position="292"/>
    </location>
</feature>
<proteinExistence type="predicted"/>
<dbReference type="Proteomes" id="UP001283361">
    <property type="component" value="Unassembled WGS sequence"/>
</dbReference>
<evidence type="ECO:0000256" key="2">
    <source>
        <dbReference type="ARBA" id="ARBA00004328"/>
    </source>
</evidence>
<dbReference type="Gene3D" id="1.10.3610.10">
    <property type="entry name" value="Nucleoprotein"/>
    <property type="match status" value="1"/>
</dbReference>
<evidence type="ECO:0000259" key="7">
    <source>
        <dbReference type="Pfam" id="PF00945"/>
    </source>
</evidence>
<evidence type="ECO:0000256" key="1">
    <source>
        <dbReference type="ARBA" id="ARBA00004192"/>
    </source>
</evidence>
<reference evidence="8" key="1">
    <citation type="journal article" date="2023" name="G3 (Bethesda)">
        <title>A reference genome for the long-term kleptoplast-retaining sea slug Elysia crispata morphotype clarki.</title>
        <authorList>
            <person name="Eastman K.E."/>
            <person name="Pendleton A.L."/>
            <person name="Shaikh M.A."/>
            <person name="Suttiyut T."/>
            <person name="Ogas R."/>
            <person name="Tomko P."/>
            <person name="Gavelis G."/>
            <person name="Widhalm J.R."/>
            <person name="Wisecaver J.H."/>
        </authorList>
    </citation>
    <scope>NUCLEOTIDE SEQUENCE</scope>
    <source>
        <strain evidence="8">ECLA1</strain>
    </source>
</reference>
<dbReference type="GO" id="GO:0003723">
    <property type="term" value="F:RNA binding"/>
    <property type="evidence" value="ECO:0007669"/>
    <property type="project" value="UniProtKB-KW"/>
</dbReference>
<evidence type="ECO:0000313" key="8">
    <source>
        <dbReference type="EMBL" id="KAK3751442.1"/>
    </source>
</evidence>
<dbReference type="InterPro" id="IPR023330">
    <property type="entry name" value="Rhabdovirus_ncapsid_N"/>
</dbReference>
<dbReference type="InterPro" id="IPR000448">
    <property type="entry name" value="Rhabdo_ncapsid"/>
</dbReference>
<evidence type="ECO:0000256" key="5">
    <source>
        <dbReference type="ARBA" id="ARBA00023274"/>
    </source>
</evidence>
<dbReference type="AlphaFoldDB" id="A0AAE1D1A3"/>
<dbReference type="SUPFAM" id="SSF140809">
    <property type="entry name" value="Rhabdovirus nucleoprotein-like"/>
    <property type="match status" value="1"/>
</dbReference>
<evidence type="ECO:0000256" key="4">
    <source>
        <dbReference type="ARBA" id="ARBA00023200"/>
    </source>
</evidence>
<evidence type="ECO:0000256" key="3">
    <source>
        <dbReference type="ARBA" id="ARBA00022884"/>
    </source>
</evidence>
<organism evidence="8 9">
    <name type="scientific">Elysia crispata</name>
    <name type="common">lettuce slug</name>
    <dbReference type="NCBI Taxonomy" id="231223"/>
    <lineage>
        <taxon>Eukaryota</taxon>
        <taxon>Metazoa</taxon>
        <taxon>Spiralia</taxon>
        <taxon>Lophotrochozoa</taxon>
        <taxon>Mollusca</taxon>
        <taxon>Gastropoda</taxon>
        <taxon>Heterobranchia</taxon>
        <taxon>Euthyneura</taxon>
        <taxon>Panpulmonata</taxon>
        <taxon>Sacoglossa</taxon>
        <taxon>Placobranchoidea</taxon>
        <taxon>Plakobranchidae</taxon>
        <taxon>Elysia</taxon>
    </lineage>
</organism>
<evidence type="ECO:0000313" key="9">
    <source>
        <dbReference type="Proteomes" id="UP001283361"/>
    </source>
</evidence>
<keyword evidence="4" id="KW-1035">Host cytoplasm</keyword>
<keyword evidence="5" id="KW-0687">Ribonucleoprotein</keyword>
<comment type="subcellular location">
    <subcellularLocation>
        <location evidence="1">Host cytoplasm</location>
    </subcellularLocation>
    <subcellularLocation>
        <location evidence="2">Virion</location>
    </subcellularLocation>
</comment>
<dbReference type="GO" id="GO:0030430">
    <property type="term" value="C:host cell cytoplasm"/>
    <property type="evidence" value="ECO:0007669"/>
    <property type="project" value="UniProtKB-SubCell"/>
</dbReference>
<dbReference type="InterPro" id="IPR035961">
    <property type="entry name" value="Rhabdovirus_nucleoprotein-like"/>
</dbReference>
<comment type="caution">
    <text evidence="8">The sequence shown here is derived from an EMBL/GenBank/DDBJ whole genome shotgun (WGS) entry which is preliminary data.</text>
</comment>
<dbReference type="EMBL" id="JAWDGP010005819">
    <property type="protein sequence ID" value="KAK3751442.1"/>
    <property type="molecule type" value="Genomic_DNA"/>
</dbReference>
<sequence length="314" mass="35214">MRKTFSSTLPFDFTCFDETIIPKGTKVTPLSFLTIKWSDKKLSGLVASTGQRDEEANLIAFSLMSLYRYRKVPSDLDSYLERIRKKFVNLSSAKPFSGGLFSLEGLYSNSEEFESFLYDTTFKRLLSALDIFLEIFPHEDSQLYRATTIVMRYEDCAMLGVLSSVARCISKPIPHAMMICFDPGAAKEMVRMLEKETEEIVKQHSYLPYARSINIVSRSGYSVTLNKSFYTYYMLFLAALGDQRGRNGIQLADAPLALLTPTAVKLAYLLAGATEIGMYFGPEEEEESDQEGEDHGASQAASDGHSVDALQLQE</sequence>
<feature type="domain" description="Rhabdovirus nucleocapsid" evidence="7">
    <location>
        <begin position="3"/>
        <end position="303"/>
    </location>
</feature>